<evidence type="ECO:0000256" key="2">
    <source>
        <dbReference type="ARBA" id="ARBA00022771"/>
    </source>
</evidence>
<evidence type="ECO:0000313" key="7">
    <source>
        <dbReference type="EMBL" id="HIU49646.1"/>
    </source>
</evidence>
<dbReference type="AlphaFoldDB" id="A0A9D1LXA6"/>
<evidence type="ECO:0000256" key="5">
    <source>
        <dbReference type="SAM" id="Phobius"/>
    </source>
</evidence>
<comment type="caution">
    <text evidence="7">The sequence shown here is derived from an EMBL/GenBank/DDBJ whole genome shotgun (WGS) entry which is preliminary data.</text>
</comment>
<sequence>MPGFIGFIVFVVILAIIISKVKKSGKKKKYNAESAKKPAASFYTDKKPAMDSSPEPFHASKKEEENHKVTRIMMYEADKIGGSWTCEYCESENSNSFEKCSVCNHHR</sequence>
<keyword evidence="3" id="KW-0862">Zinc</keyword>
<feature type="transmembrane region" description="Helical" evidence="5">
    <location>
        <begin position="6"/>
        <end position="21"/>
    </location>
</feature>
<evidence type="ECO:0000259" key="6">
    <source>
        <dbReference type="PROSITE" id="PS50199"/>
    </source>
</evidence>
<name>A0A9D1LXA6_9FIRM</name>
<dbReference type="GO" id="GO:0008270">
    <property type="term" value="F:zinc ion binding"/>
    <property type="evidence" value="ECO:0007669"/>
    <property type="project" value="UniProtKB-KW"/>
</dbReference>
<dbReference type="InterPro" id="IPR001876">
    <property type="entry name" value="Znf_RanBP2"/>
</dbReference>
<keyword evidence="5" id="KW-0472">Membrane</keyword>
<evidence type="ECO:0000256" key="4">
    <source>
        <dbReference type="SAM" id="MobiDB-lite"/>
    </source>
</evidence>
<evidence type="ECO:0000256" key="3">
    <source>
        <dbReference type="ARBA" id="ARBA00022833"/>
    </source>
</evidence>
<protein>
    <recommendedName>
        <fullName evidence="6">RanBP2-type domain-containing protein</fullName>
    </recommendedName>
</protein>
<accession>A0A9D1LXA6</accession>
<dbReference type="PROSITE" id="PS01358">
    <property type="entry name" value="ZF_RANBP2_1"/>
    <property type="match status" value="1"/>
</dbReference>
<reference evidence="7" key="2">
    <citation type="journal article" date="2021" name="PeerJ">
        <title>Extensive microbial diversity within the chicken gut microbiome revealed by metagenomics and culture.</title>
        <authorList>
            <person name="Gilroy R."/>
            <person name="Ravi A."/>
            <person name="Getino M."/>
            <person name="Pursley I."/>
            <person name="Horton D.L."/>
            <person name="Alikhan N.F."/>
            <person name="Baker D."/>
            <person name="Gharbi K."/>
            <person name="Hall N."/>
            <person name="Watson M."/>
            <person name="Adriaenssens E.M."/>
            <person name="Foster-Nyarko E."/>
            <person name="Jarju S."/>
            <person name="Secka A."/>
            <person name="Antonio M."/>
            <person name="Oren A."/>
            <person name="Chaudhuri R.R."/>
            <person name="La Ragione R."/>
            <person name="Hildebrand F."/>
            <person name="Pallen M.J."/>
        </authorList>
    </citation>
    <scope>NUCLEOTIDE SEQUENCE</scope>
    <source>
        <strain evidence="7">ChiGjej1B1-1684</strain>
    </source>
</reference>
<keyword evidence="1" id="KW-0479">Metal-binding</keyword>
<dbReference type="PROSITE" id="PS50199">
    <property type="entry name" value="ZF_RANBP2_2"/>
    <property type="match status" value="1"/>
</dbReference>
<keyword evidence="5" id="KW-1133">Transmembrane helix</keyword>
<keyword evidence="5" id="KW-0812">Transmembrane</keyword>
<proteinExistence type="predicted"/>
<organism evidence="7 8">
    <name type="scientific">Candidatus Limousia pullorum</name>
    <dbReference type="NCBI Taxonomy" id="2840860"/>
    <lineage>
        <taxon>Bacteria</taxon>
        <taxon>Bacillati</taxon>
        <taxon>Bacillota</taxon>
        <taxon>Clostridia</taxon>
        <taxon>Eubacteriales</taxon>
        <taxon>Oscillospiraceae</taxon>
        <taxon>Oscillospiraceae incertae sedis</taxon>
        <taxon>Candidatus Limousia</taxon>
    </lineage>
</organism>
<dbReference type="EMBL" id="DVNG01000019">
    <property type="protein sequence ID" value="HIU49646.1"/>
    <property type="molecule type" value="Genomic_DNA"/>
</dbReference>
<feature type="region of interest" description="Disordered" evidence="4">
    <location>
        <begin position="44"/>
        <end position="65"/>
    </location>
</feature>
<gene>
    <name evidence="7" type="ORF">IAD22_01355</name>
</gene>
<evidence type="ECO:0000256" key="1">
    <source>
        <dbReference type="ARBA" id="ARBA00022723"/>
    </source>
</evidence>
<evidence type="ECO:0000313" key="8">
    <source>
        <dbReference type="Proteomes" id="UP000824118"/>
    </source>
</evidence>
<reference evidence="7" key="1">
    <citation type="submission" date="2020-10" db="EMBL/GenBank/DDBJ databases">
        <authorList>
            <person name="Gilroy R."/>
        </authorList>
    </citation>
    <scope>NUCLEOTIDE SEQUENCE</scope>
    <source>
        <strain evidence="7">ChiGjej1B1-1684</strain>
    </source>
</reference>
<keyword evidence="2" id="KW-0863">Zinc-finger</keyword>
<dbReference type="Proteomes" id="UP000824118">
    <property type="component" value="Unassembled WGS sequence"/>
</dbReference>
<feature type="domain" description="RanBP2-type" evidence="6">
    <location>
        <begin position="79"/>
        <end position="107"/>
    </location>
</feature>